<keyword evidence="3" id="KW-0732">Signal</keyword>
<dbReference type="SUPFAM" id="SSF48452">
    <property type="entry name" value="TPR-like"/>
    <property type="match status" value="1"/>
</dbReference>
<name>A0ABW7MWY9_9FLAO</name>
<evidence type="ECO:0000256" key="1">
    <source>
        <dbReference type="ARBA" id="ARBA00004442"/>
    </source>
</evidence>
<comment type="caution">
    <text evidence="8">The sequence shown here is derived from an EMBL/GenBank/DDBJ whole genome shotgun (WGS) entry which is preliminary data.</text>
</comment>
<evidence type="ECO:0000259" key="7">
    <source>
        <dbReference type="Pfam" id="PF14322"/>
    </source>
</evidence>
<reference evidence="8 9" key="1">
    <citation type="submission" date="2024-02" db="EMBL/GenBank/DDBJ databases">
        <title>A Gaetbulibacter species isolated from tidal flats and genomic insights of their niches.</title>
        <authorList>
            <person name="Ye Y."/>
        </authorList>
    </citation>
    <scope>NUCLEOTIDE SEQUENCE [LARGE SCALE GENOMIC DNA]</scope>
    <source>
        <strain evidence="8 9">KYW382</strain>
    </source>
</reference>
<keyword evidence="5" id="KW-0998">Cell outer membrane</keyword>
<feature type="domain" description="RagB/SusD" evidence="6">
    <location>
        <begin position="352"/>
        <end position="453"/>
    </location>
</feature>
<dbReference type="InterPro" id="IPR012944">
    <property type="entry name" value="SusD_RagB_dom"/>
</dbReference>
<comment type="subcellular location">
    <subcellularLocation>
        <location evidence="1">Cell outer membrane</location>
    </subcellularLocation>
</comment>
<organism evidence="8 9">
    <name type="scientific">Gaetbulibacter aestuarii</name>
    <dbReference type="NCBI Taxonomy" id="1502358"/>
    <lineage>
        <taxon>Bacteria</taxon>
        <taxon>Pseudomonadati</taxon>
        <taxon>Bacteroidota</taxon>
        <taxon>Flavobacteriia</taxon>
        <taxon>Flavobacteriales</taxon>
        <taxon>Flavobacteriaceae</taxon>
        <taxon>Gaetbulibacter</taxon>
    </lineage>
</organism>
<gene>
    <name evidence="8" type="ORF">V8G58_04650</name>
</gene>
<dbReference type="Gene3D" id="1.25.40.390">
    <property type="match status" value="1"/>
</dbReference>
<evidence type="ECO:0000256" key="5">
    <source>
        <dbReference type="ARBA" id="ARBA00023237"/>
    </source>
</evidence>
<dbReference type="EMBL" id="JBAWKB010000001">
    <property type="protein sequence ID" value="MFH6771215.1"/>
    <property type="molecule type" value="Genomic_DNA"/>
</dbReference>
<dbReference type="InterPro" id="IPR033985">
    <property type="entry name" value="SusD-like_N"/>
</dbReference>
<evidence type="ECO:0000256" key="4">
    <source>
        <dbReference type="ARBA" id="ARBA00023136"/>
    </source>
</evidence>
<dbReference type="Pfam" id="PF07980">
    <property type="entry name" value="SusD_RagB"/>
    <property type="match status" value="1"/>
</dbReference>
<dbReference type="Proteomes" id="UP001610100">
    <property type="component" value="Unassembled WGS sequence"/>
</dbReference>
<keyword evidence="4" id="KW-0472">Membrane</keyword>
<evidence type="ECO:0000313" key="8">
    <source>
        <dbReference type="EMBL" id="MFH6771215.1"/>
    </source>
</evidence>
<dbReference type="InterPro" id="IPR011990">
    <property type="entry name" value="TPR-like_helical_dom_sf"/>
</dbReference>
<evidence type="ECO:0000256" key="2">
    <source>
        <dbReference type="ARBA" id="ARBA00006275"/>
    </source>
</evidence>
<feature type="domain" description="SusD-like N-terminal" evidence="7">
    <location>
        <begin position="96"/>
        <end position="242"/>
    </location>
</feature>
<protein>
    <submittedName>
        <fullName evidence="8">RagB/SusD family nutrient uptake outer membrane protein</fullName>
    </submittedName>
</protein>
<evidence type="ECO:0000313" key="9">
    <source>
        <dbReference type="Proteomes" id="UP001610100"/>
    </source>
</evidence>
<dbReference type="RefSeq" id="WP_344740232.1">
    <property type="nucleotide sequence ID" value="NZ_BAABAY010000001.1"/>
</dbReference>
<keyword evidence="9" id="KW-1185">Reference proteome</keyword>
<evidence type="ECO:0000259" key="6">
    <source>
        <dbReference type="Pfam" id="PF07980"/>
    </source>
</evidence>
<evidence type="ECO:0000256" key="3">
    <source>
        <dbReference type="ARBA" id="ARBA00022729"/>
    </source>
</evidence>
<sequence length="495" mass="55635">MKNIFKLTLVTATLILSNSCSKDFLEKEPSEFITTQQVAEAASKNPDVIAGTMSGIYALMFQTGTGGTGGHDDFGQKGYDIFADMLSSDMALSVSTYGWYRASITEYQCTQDYTYTDNYQVWRYYYRIIRSANTVIGALGGNDAIPENVENQYIMGQAKAIRAHSYFYLTQYFQKKYDPSENILPFYDDLEDQNGPKVPASQIYDLMISDLTSAISLLNGFERTDKVQINQNVAKGILAYVYGAMGDKNQEIKTLTDQIIGSGEFTLMNETEVLGGFNDVNTPGWMWGADITLDSGLDLVSWWGQMDYFSYSYAAYGDYKVIDEDLYDKIPADDVRKGQFYDVSTSVRFLQPLNKFYDASRTPYGASTSVVADYIYMRVAEMYLLNAEANAKIGNEPAARTSLKALMNLRVPDASYVDGLSGQALLDEISLQTRIELWGEGKSYLEMKRNKETRTRGPNHLSFVGVPIPYDDEKMTFEIPEAEILNNPFVSEQNN</sequence>
<comment type="similarity">
    <text evidence="2">Belongs to the SusD family.</text>
</comment>
<dbReference type="Pfam" id="PF14322">
    <property type="entry name" value="SusD-like_3"/>
    <property type="match status" value="1"/>
</dbReference>
<proteinExistence type="inferred from homology"/>
<accession>A0ABW7MWY9</accession>